<sequence>NEVAYFLESVLPKGTPSKSLPSRTPESELDSESRGSIAAIFDAECNRWLDYGSQRMAGCMLTFRTTIGLVHFKAPKKFRKRINDKN</sequence>
<keyword evidence="3" id="KW-1185">Reference proteome</keyword>
<reference evidence="2 3" key="1">
    <citation type="submission" date="2019-11" db="EMBL/GenBank/DDBJ databases">
        <title>Whole genome sequence of Oryza granulata.</title>
        <authorList>
            <person name="Li W."/>
        </authorList>
    </citation>
    <scope>NUCLEOTIDE SEQUENCE [LARGE SCALE GENOMIC DNA]</scope>
    <source>
        <strain evidence="3">cv. Menghai</strain>
        <tissue evidence="2">Leaf</tissue>
    </source>
</reference>
<gene>
    <name evidence="2" type="ORF">E2562_037409</name>
</gene>
<feature type="non-terminal residue" evidence="2">
    <location>
        <position position="1"/>
    </location>
</feature>
<protein>
    <submittedName>
        <fullName evidence="2">Uncharacterized protein</fullName>
    </submittedName>
</protein>
<organism evidence="2 3">
    <name type="scientific">Oryza meyeriana var. granulata</name>
    <dbReference type="NCBI Taxonomy" id="110450"/>
    <lineage>
        <taxon>Eukaryota</taxon>
        <taxon>Viridiplantae</taxon>
        <taxon>Streptophyta</taxon>
        <taxon>Embryophyta</taxon>
        <taxon>Tracheophyta</taxon>
        <taxon>Spermatophyta</taxon>
        <taxon>Magnoliopsida</taxon>
        <taxon>Liliopsida</taxon>
        <taxon>Poales</taxon>
        <taxon>Poaceae</taxon>
        <taxon>BOP clade</taxon>
        <taxon>Oryzoideae</taxon>
        <taxon>Oryzeae</taxon>
        <taxon>Oryzinae</taxon>
        <taxon>Oryza</taxon>
        <taxon>Oryza meyeriana</taxon>
    </lineage>
</organism>
<name>A0A6G1ED45_9ORYZ</name>
<comment type="caution">
    <text evidence="2">The sequence shown here is derived from an EMBL/GenBank/DDBJ whole genome shotgun (WGS) entry which is preliminary data.</text>
</comment>
<dbReference type="Proteomes" id="UP000479710">
    <property type="component" value="Unassembled WGS sequence"/>
</dbReference>
<feature type="region of interest" description="Disordered" evidence="1">
    <location>
        <begin position="13"/>
        <end position="34"/>
    </location>
</feature>
<dbReference type="EMBL" id="SPHZ02000004">
    <property type="protein sequence ID" value="KAF0922508.1"/>
    <property type="molecule type" value="Genomic_DNA"/>
</dbReference>
<dbReference type="AlphaFoldDB" id="A0A6G1ED45"/>
<evidence type="ECO:0000313" key="2">
    <source>
        <dbReference type="EMBL" id="KAF0922506.1"/>
    </source>
</evidence>
<dbReference type="EMBL" id="SPHZ02000004">
    <property type="protein sequence ID" value="KAF0922506.1"/>
    <property type="molecule type" value="Genomic_DNA"/>
</dbReference>
<accession>A0A6G1ED45</accession>
<proteinExistence type="predicted"/>
<evidence type="ECO:0000313" key="3">
    <source>
        <dbReference type="Proteomes" id="UP000479710"/>
    </source>
</evidence>
<evidence type="ECO:0000256" key="1">
    <source>
        <dbReference type="SAM" id="MobiDB-lite"/>
    </source>
</evidence>